<feature type="transmembrane region" description="Helical" evidence="7">
    <location>
        <begin position="221"/>
        <end position="245"/>
    </location>
</feature>
<dbReference type="PANTHER" id="PTHR32322">
    <property type="entry name" value="INNER MEMBRANE TRANSPORTER"/>
    <property type="match status" value="1"/>
</dbReference>
<feature type="transmembrane region" description="Helical" evidence="7">
    <location>
        <begin position="159"/>
        <end position="178"/>
    </location>
</feature>
<keyword evidence="3" id="KW-1003">Cell membrane</keyword>
<feature type="transmembrane region" description="Helical" evidence="7">
    <location>
        <begin position="36"/>
        <end position="57"/>
    </location>
</feature>
<keyword evidence="6 7" id="KW-0472">Membrane</keyword>
<evidence type="ECO:0000259" key="8">
    <source>
        <dbReference type="Pfam" id="PF00892"/>
    </source>
</evidence>
<dbReference type="Pfam" id="PF00892">
    <property type="entry name" value="EamA"/>
    <property type="match status" value="1"/>
</dbReference>
<dbReference type="RefSeq" id="WP_064207597.1">
    <property type="nucleotide sequence ID" value="NZ_LVKC01000030.1"/>
</dbReference>
<evidence type="ECO:0000256" key="3">
    <source>
        <dbReference type="ARBA" id="ARBA00022475"/>
    </source>
</evidence>
<dbReference type="InterPro" id="IPR000620">
    <property type="entry name" value="EamA_dom"/>
</dbReference>
<reference evidence="10" key="1">
    <citation type="submission" date="2016-03" db="EMBL/GenBank/DDBJ databases">
        <authorList>
            <person name="Johnson T.J."/>
            <person name="Youmans B."/>
            <person name="Case K."/>
            <person name="Noll S."/>
        </authorList>
    </citation>
    <scope>NUCLEOTIDE SEQUENCE [LARGE SCALE GENOMIC DNA]</scope>
    <source>
        <strain evidence="10">UMNLAv8</strain>
    </source>
</reference>
<dbReference type="Proteomes" id="UP000078520">
    <property type="component" value="Unassembled WGS sequence"/>
</dbReference>
<evidence type="ECO:0000256" key="4">
    <source>
        <dbReference type="ARBA" id="ARBA00022692"/>
    </source>
</evidence>
<evidence type="ECO:0000313" key="10">
    <source>
        <dbReference type="Proteomes" id="UP000078520"/>
    </source>
</evidence>
<feature type="transmembrane region" description="Helical" evidence="7">
    <location>
        <begin position="190"/>
        <end position="215"/>
    </location>
</feature>
<evidence type="ECO:0000256" key="7">
    <source>
        <dbReference type="SAM" id="Phobius"/>
    </source>
</evidence>
<dbReference type="InterPro" id="IPR037185">
    <property type="entry name" value="EmrE-like"/>
</dbReference>
<evidence type="ECO:0000256" key="5">
    <source>
        <dbReference type="ARBA" id="ARBA00022989"/>
    </source>
</evidence>
<protein>
    <submittedName>
        <fullName evidence="9">Transporter</fullName>
    </submittedName>
</protein>
<sequence length="314" mass="34163">MKRKGILGLLMCLIAVLSWGGMFPIMEPALKIMDPFYFTLFRYGSVAIIFAILLLFIEGPKAFNPEGHFKKLWLLGTSAFAGFSFLVFLGQKIAGPSGSIIASVMMAIQPLLGVLVAWVWRKQKPTKFSLLSMVVAIIGVFMVVTKGHISALFGGNNTFSATLLILLGALCWVIYTSGVPDFSGWSILRYTALTTIYGMISVCVIIAVATMAGWLKMPTMHAIQGVSGTLVYMVLLAGVIAVFAWNFGNRIVGPINGILFMNLVPVTSFVITVIGGYHISAFELVGCLLVIIALIANNLYNRYKSNKKQQVEAD</sequence>
<proteinExistence type="inferred from homology"/>
<evidence type="ECO:0000256" key="6">
    <source>
        <dbReference type="ARBA" id="ARBA00023136"/>
    </source>
</evidence>
<feature type="transmembrane region" description="Helical" evidence="7">
    <location>
        <begin position="257"/>
        <end position="275"/>
    </location>
</feature>
<feature type="transmembrane region" description="Helical" evidence="7">
    <location>
        <begin position="281"/>
        <end position="300"/>
    </location>
</feature>
<gene>
    <name evidence="9" type="ORF">A3O14_01280</name>
</gene>
<dbReference type="SUPFAM" id="SSF103481">
    <property type="entry name" value="Multidrug resistance efflux transporter EmrE"/>
    <property type="match status" value="1"/>
</dbReference>
<dbReference type="OrthoDB" id="34284at2"/>
<feature type="transmembrane region" description="Helical" evidence="7">
    <location>
        <begin position="130"/>
        <end position="153"/>
    </location>
</feature>
<feature type="transmembrane region" description="Helical" evidence="7">
    <location>
        <begin position="72"/>
        <end position="94"/>
    </location>
</feature>
<name>A0A179C335_9LACO</name>
<evidence type="ECO:0000256" key="1">
    <source>
        <dbReference type="ARBA" id="ARBA00004651"/>
    </source>
</evidence>
<dbReference type="AlphaFoldDB" id="A0A179C335"/>
<comment type="similarity">
    <text evidence="2">Belongs to the EamA transporter family.</text>
</comment>
<dbReference type="GO" id="GO:0005886">
    <property type="term" value="C:plasma membrane"/>
    <property type="evidence" value="ECO:0007669"/>
    <property type="project" value="UniProtKB-SubCell"/>
</dbReference>
<accession>A0A179C335</accession>
<dbReference type="PANTHER" id="PTHR32322:SF18">
    <property type="entry name" value="S-ADENOSYLMETHIONINE_S-ADENOSYLHOMOCYSTEINE TRANSPORTER"/>
    <property type="match status" value="1"/>
</dbReference>
<feature type="transmembrane region" description="Helical" evidence="7">
    <location>
        <begin position="100"/>
        <end position="118"/>
    </location>
</feature>
<keyword evidence="4 7" id="KW-0812">Transmembrane</keyword>
<comment type="caution">
    <text evidence="9">The sequence shown here is derived from an EMBL/GenBank/DDBJ whole genome shotgun (WGS) entry which is preliminary data.</text>
</comment>
<keyword evidence="5 7" id="KW-1133">Transmembrane helix</keyword>
<organism evidence="9 10">
    <name type="scientific">Ligilactobacillus aviarius</name>
    <dbReference type="NCBI Taxonomy" id="1606"/>
    <lineage>
        <taxon>Bacteria</taxon>
        <taxon>Bacillati</taxon>
        <taxon>Bacillota</taxon>
        <taxon>Bacilli</taxon>
        <taxon>Lactobacillales</taxon>
        <taxon>Lactobacillaceae</taxon>
        <taxon>Ligilactobacillus</taxon>
    </lineage>
</organism>
<comment type="subcellular location">
    <subcellularLocation>
        <location evidence="1">Cell membrane</location>
        <topology evidence="1">Multi-pass membrane protein</topology>
    </subcellularLocation>
</comment>
<dbReference type="InterPro" id="IPR050638">
    <property type="entry name" value="AA-Vitamin_Transporters"/>
</dbReference>
<dbReference type="EMBL" id="LVKI01000061">
    <property type="protein sequence ID" value="OAQ06001.1"/>
    <property type="molecule type" value="Genomic_DNA"/>
</dbReference>
<evidence type="ECO:0000256" key="2">
    <source>
        <dbReference type="ARBA" id="ARBA00007362"/>
    </source>
</evidence>
<evidence type="ECO:0000313" key="9">
    <source>
        <dbReference type="EMBL" id="OAQ06001.1"/>
    </source>
</evidence>
<feature type="domain" description="EamA" evidence="8">
    <location>
        <begin position="7"/>
        <end position="144"/>
    </location>
</feature>